<keyword evidence="5" id="KW-1185">Reference proteome</keyword>
<gene>
    <name evidence="4" type="ORF">F5984_19735</name>
</gene>
<dbReference type="SUPFAM" id="SSF54534">
    <property type="entry name" value="FKBP-like"/>
    <property type="match status" value="2"/>
</dbReference>
<evidence type="ECO:0000259" key="3">
    <source>
        <dbReference type="PROSITE" id="PS50198"/>
    </source>
</evidence>
<feature type="chain" id="PRO_5029588231" evidence="2">
    <location>
        <begin position="30"/>
        <end position="769"/>
    </location>
</feature>
<proteinExistence type="predicted"/>
<name>A0A7J5TV10_9BACT</name>
<keyword evidence="1 4" id="KW-0413">Isomerase</keyword>
<dbReference type="AlphaFoldDB" id="A0A7J5TV10"/>
<dbReference type="InterPro" id="IPR023058">
    <property type="entry name" value="PPIase_PpiC_CS"/>
</dbReference>
<dbReference type="EMBL" id="WELI01000009">
    <property type="protein sequence ID" value="KAB7727989.1"/>
    <property type="molecule type" value="Genomic_DNA"/>
</dbReference>
<evidence type="ECO:0000313" key="4">
    <source>
        <dbReference type="EMBL" id="KAB7727989.1"/>
    </source>
</evidence>
<sequence>MVFTLFSSHTRLLAATVLLTAGFSGCKTATTPIQQAAPAQPVILSIGDRTFSTDDFFQAFTKNQISGDSAGRIDIKEYFELYTNMKLKVLAAEAGGQDTTEAFREEMATYRKQLAQNYLTDKEAVETLANEAYQRMQQEVDASHILIPVAEDASPADTLRAYEEVQAIRKRALAGEEFGQLARQFSKDAQTAQNGGNLGYFTAFATVYPLETAAYTTPIGSISAPVRTRFGYHLIRVNNRRASRGKVQVAHILLRISPSADPAGQQLVKTRIDALYDRLQKGESFEMLARDNSDDATSRNNGGILPPFETGRNVPAFEEAAFALTTPGSYSKPVLTNYGWHILKLIGRKLLESYLELAPALRQKVVTDTRADVLRHALEQRLRREYTVTEDKTTLTALTAKADSSLLRGQWKAVSLTDAALLNKPLFSINNTPYQVAPFVQYVQQKQSPRQAGSDPAVVMQRLYNRYLVDQLIRTEEENLDRKSPEFRALLTEIRDGVLLSAMMETNVWERSMADSTGQRQHYEANKNRYKMPERVVATLIEASSDEQLKQVNTMLTASPYQLRRSSPAVTFGLNETAVPATGRDALYQLLVTMVRNGDYLVEVSGAQEAGERDTVSAARIRSVVSYLNRNGIPLTRIMEKDNKAFGNPANPRQVTFQFFSTNKLDVAKAINASKPNSVTITEGIFARGTYAMLDALPWKPGTVTTPDGNRLVQITISRVEPARLKTFAEARGTVINEYQAILEKQWLASLRQRYPVKINEDEMRKLAK</sequence>
<evidence type="ECO:0000313" key="5">
    <source>
        <dbReference type="Proteomes" id="UP000488299"/>
    </source>
</evidence>
<dbReference type="PROSITE" id="PS50198">
    <property type="entry name" value="PPIC_PPIASE_2"/>
    <property type="match status" value="2"/>
</dbReference>
<dbReference type="InterPro" id="IPR000297">
    <property type="entry name" value="PPIase_PpiC"/>
</dbReference>
<dbReference type="GO" id="GO:0003755">
    <property type="term" value="F:peptidyl-prolyl cis-trans isomerase activity"/>
    <property type="evidence" value="ECO:0007669"/>
    <property type="project" value="UniProtKB-KW"/>
</dbReference>
<reference evidence="4 5" key="1">
    <citation type="submission" date="2019-10" db="EMBL/GenBank/DDBJ databases">
        <title>Rudanella paleaurantiibacter sp. nov., isolated from sludge.</title>
        <authorList>
            <person name="Xu S.Q."/>
        </authorList>
    </citation>
    <scope>NUCLEOTIDE SEQUENCE [LARGE SCALE GENOMIC DNA]</scope>
    <source>
        <strain evidence="4 5">HX-22-17</strain>
    </source>
</reference>
<dbReference type="PANTHER" id="PTHR47245:SF2">
    <property type="entry name" value="PEPTIDYL-PROLYL CIS-TRANS ISOMERASE HP_0175-RELATED"/>
    <property type="match status" value="1"/>
</dbReference>
<organism evidence="4 5">
    <name type="scientific">Rudanella paleaurantiibacter</name>
    <dbReference type="NCBI Taxonomy" id="2614655"/>
    <lineage>
        <taxon>Bacteria</taxon>
        <taxon>Pseudomonadati</taxon>
        <taxon>Bacteroidota</taxon>
        <taxon>Cytophagia</taxon>
        <taxon>Cytophagales</taxon>
        <taxon>Cytophagaceae</taxon>
        <taxon>Rudanella</taxon>
    </lineage>
</organism>
<keyword evidence="2" id="KW-0732">Signal</keyword>
<keyword evidence="1" id="KW-0697">Rotamase</keyword>
<comment type="caution">
    <text evidence="4">The sequence shown here is derived from an EMBL/GenBank/DDBJ whole genome shotgun (WGS) entry which is preliminary data.</text>
</comment>
<dbReference type="Gene3D" id="3.10.50.40">
    <property type="match status" value="2"/>
</dbReference>
<accession>A0A7J5TV10</accession>
<dbReference type="PANTHER" id="PTHR47245">
    <property type="entry name" value="PEPTIDYLPROLYL ISOMERASE"/>
    <property type="match status" value="1"/>
</dbReference>
<dbReference type="PROSITE" id="PS01096">
    <property type="entry name" value="PPIC_PPIASE_1"/>
    <property type="match status" value="1"/>
</dbReference>
<dbReference type="Pfam" id="PF00639">
    <property type="entry name" value="Rotamase"/>
    <property type="match status" value="2"/>
</dbReference>
<protein>
    <submittedName>
        <fullName evidence="4">Peptidylprolyl isomerase</fullName>
    </submittedName>
</protein>
<dbReference type="InterPro" id="IPR046357">
    <property type="entry name" value="PPIase_dom_sf"/>
</dbReference>
<evidence type="ECO:0000256" key="2">
    <source>
        <dbReference type="SAM" id="SignalP"/>
    </source>
</evidence>
<feature type="signal peptide" evidence="2">
    <location>
        <begin position="1"/>
        <end position="29"/>
    </location>
</feature>
<dbReference type="InterPro" id="IPR050245">
    <property type="entry name" value="PrsA_foldase"/>
</dbReference>
<evidence type="ECO:0000256" key="1">
    <source>
        <dbReference type="PROSITE-ProRule" id="PRU00278"/>
    </source>
</evidence>
<feature type="domain" description="PpiC" evidence="3">
    <location>
        <begin position="137"/>
        <end position="239"/>
    </location>
</feature>
<feature type="domain" description="PpiC" evidence="3">
    <location>
        <begin position="244"/>
        <end position="347"/>
    </location>
</feature>
<dbReference type="Proteomes" id="UP000488299">
    <property type="component" value="Unassembled WGS sequence"/>
</dbReference>